<dbReference type="AlphaFoldDB" id="A0A6C0F598"/>
<organism evidence="3">
    <name type="scientific">viral metagenome</name>
    <dbReference type="NCBI Taxonomy" id="1070528"/>
    <lineage>
        <taxon>unclassified sequences</taxon>
        <taxon>metagenomes</taxon>
        <taxon>organismal metagenomes</taxon>
    </lineage>
</organism>
<feature type="compositionally biased region" description="Low complexity" evidence="1">
    <location>
        <begin position="20"/>
        <end position="32"/>
    </location>
</feature>
<evidence type="ECO:0000256" key="2">
    <source>
        <dbReference type="SAM" id="Phobius"/>
    </source>
</evidence>
<name>A0A6C0F598_9ZZZZ</name>
<sequence>MGYGATVEGYPPGFERELAEGAAARGAGQTGEEISERESQNAGRAAAERESEAAIERETENAGQGQGGEGSGGDTGGETGENTDENPGDDAGGGEDKPKEPGDPNAGPSDPTQADPNNPKKSEGNASENDIDAKKEKLEKERETATPERQEEIDILLEKLEEIRKGRLRILAENMLSGGFSAGSFFLDMIKKLFTKDGLKVLLALFIGMEVMIRSQMQTDGECKRLCESRNNPKGTCSDPNIPDAVCPTTTEDCGKYCDTACSTENRLARAEQRALDNPMGTALDSIGSAIDNAVNAPLQLWDTFKYIFIGIGVILLLAIVYKFSTAWVSGKAASMTIMGATRGSSGITDADVQNYKKMQDNIKAVNSS</sequence>
<keyword evidence="2" id="KW-0812">Transmembrane</keyword>
<keyword evidence="2" id="KW-0472">Membrane</keyword>
<feature type="compositionally biased region" description="Basic and acidic residues" evidence="1">
    <location>
        <begin position="131"/>
        <end position="149"/>
    </location>
</feature>
<keyword evidence="2" id="KW-1133">Transmembrane helix</keyword>
<evidence type="ECO:0000313" key="3">
    <source>
        <dbReference type="EMBL" id="QHT36967.1"/>
    </source>
</evidence>
<feature type="region of interest" description="Disordered" evidence="1">
    <location>
        <begin position="1"/>
        <end position="149"/>
    </location>
</feature>
<feature type="compositionally biased region" description="Gly residues" evidence="1">
    <location>
        <begin position="64"/>
        <end position="79"/>
    </location>
</feature>
<feature type="transmembrane region" description="Helical" evidence="2">
    <location>
        <begin position="307"/>
        <end position="329"/>
    </location>
</feature>
<evidence type="ECO:0000256" key="1">
    <source>
        <dbReference type="SAM" id="MobiDB-lite"/>
    </source>
</evidence>
<dbReference type="EMBL" id="MN738788">
    <property type="protein sequence ID" value="QHT36967.1"/>
    <property type="molecule type" value="Genomic_DNA"/>
</dbReference>
<proteinExistence type="predicted"/>
<accession>A0A6C0F598</accession>
<feature type="compositionally biased region" description="Basic and acidic residues" evidence="1">
    <location>
        <begin position="46"/>
        <end position="60"/>
    </location>
</feature>
<reference evidence="3" key="1">
    <citation type="journal article" date="2020" name="Nature">
        <title>Giant virus diversity and host interactions through global metagenomics.</title>
        <authorList>
            <person name="Schulz F."/>
            <person name="Roux S."/>
            <person name="Paez-Espino D."/>
            <person name="Jungbluth S."/>
            <person name="Walsh D.A."/>
            <person name="Denef V.J."/>
            <person name="McMahon K.D."/>
            <person name="Konstantinidis K.T."/>
            <person name="Eloe-Fadrosh E.A."/>
            <person name="Kyrpides N.C."/>
            <person name="Woyke T."/>
        </authorList>
    </citation>
    <scope>NUCLEOTIDE SEQUENCE</scope>
    <source>
        <strain evidence="3">GVMAG-S-ERX555967-130</strain>
    </source>
</reference>
<protein>
    <submittedName>
        <fullName evidence="3">Uncharacterized protein</fullName>
    </submittedName>
</protein>